<feature type="domain" description="Polymerase/histidinol phosphatase N-terminal" evidence="1">
    <location>
        <begin position="3"/>
        <end position="69"/>
    </location>
</feature>
<dbReference type="Proteomes" id="UP000228909">
    <property type="component" value="Unassembled WGS sequence"/>
</dbReference>
<evidence type="ECO:0000259" key="1">
    <source>
        <dbReference type="SMART" id="SM00481"/>
    </source>
</evidence>
<name>A0A2H0TKM3_9BACT</name>
<dbReference type="InterPro" id="IPR052018">
    <property type="entry name" value="PHP_domain"/>
</dbReference>
<dbReference type="InterPro" id="IPR016195">
    <property type="entry name" value="Pol/histidinol_Pase-like"/>
</dbReference>
<dbReference type="GO" id="GO:0035312">
    <property type="term" value="F:5'-3' DNA exonuclease activity"/>
    <property type="evidence" value="ECO:0007669"/>
    <property type="project" value="TreeGrafter"/>
</dbReference>
<dbReference type="EMBL" id="PFCK01000086">
    <property type="protein sequence ID" value="PIR71365.1"/>
    <property type="molecule type" value="Genomic_DNA"/>
</dbReference>
<reference evidence="3" key="1">
    <citation type="submission" date="2017-09" db="EMBL/GenBank/DDBJ databases">
        <title>Depth-based differentiation of microbial function through sediment-hosted aquifers and enrichment of novel symbionts in the deep terrestrial subsurface.</title>
        <authorList>
            <person name="Probst A.J."/>
            <person name="Ladd B."/>
            <person name="Jarett J.K."/>
            <person name="Geller-Mcgrath D.E."/>
            <person name="Sieber C.M.K."/>
            <person name="Emerson J.B."/>
            <person name="Anantharaman K."/>
            <person name="Thomas B.C."/>
            <person name="Malmstrom R."/>
            <person name="Stieglmeier M."/>
            <person name="Klingl A."/>
            <person name="Woyke T."/>
            <person name="Ryan C.M."/>
            <person name="Banfield J.F."/>
        </authorList>
    </citation>
    <scope>NUCLEOTIDE SEQUENCE [LARGE SCALE GENOMIC DNA]</scope>
</reference>
<dbReference type="InterPro" id="IPR004013">
    <property type="entry name" value="PHP_dom"/>
</dbReference>
<dbReference type="PANTHER" id="PTHR42924:SF3">
    <property type="entry name" value="POLYMERASE_HISTIDINOL PHOSPHATASE N-TERMINAL DOMAIN-CONTAINING PROTEIN"/>
    <property type="match status" value="1"/>
</dbReference>
<feature type="non-terminal residue" evidence="2">
    <location>
        <position position="150"/>
    </location>
</feature>
<sequence>MRCDLHCHTSYSYDSTTPPEEMVEAALKKGINCLVISDHGEIKGTREAIEYAKDKPILIIPGIEIKSKKGDILGLNVKEIIPNKLSAEETIKKIKELGGLAIIPHPFGWFTGFRGNLEKIIKEIDGIEVLNASLFTGNKKALDFAQKFNL</sequence>
<protein>
    <submittedName>
        <fullName evidence="2">Metal-dependent phosphoesterase</fullName>
    </submittedName>
</protein>
<accession>A0A2H0TKM3</accession>
<evidence type="ECO:0000313" key="3">
    <source>
        <dbReference type="Proteomes" id="UP000228909"/>
    </source>
</evidence>
<dbReference type="NCBIfam" id="NF038032">
    <property type="entry name" value="CehA_McbA_metalo"/>
    <property type="match status" value="1"/>
</dbReference>
<dbReference type="PANTHER" id="PTHR42924">
    <property type="entry name" value="EXONUCLEASE"/>
    <property type="match status" value="1"/>
</dbReference>
<dbReference type="AlphaFoldDB" id="A0A2H0TKM3"/>
<gene>
    <name evidence="2" type="ORF">COU43_03085</name>
</gene>
<dbReference type="SMART" id="SM00481">
    <property type="entry name" value="POLIIIAc"/>
    <property type="match status" value="1"/>
</dbReference>
<dbReference type="Pfam" id="PF02811">
    <property type="entry name" value="PHP"/>
    <property type="match status" value="1"/>
</dbReference>
<dbReference type="InterPro" id="IPR003141">
    <property type="entry name" value="Pol/His_phosphatase_N"/>
</dbReference>
<comment type="caution">
    <text evidence="2">The sequence shown here is derived from an EMBL/GenBank/DDBJ whole genome shotgun (WGS) entry which is preliminary data.</text>
</comment>
<evidence type="ECO:0000313" key="2">
    <source>
        <dbReference type="EMBL" id="PIR71365.1"/>
    </source>
</evidence>
<dbReference type="GO" id="GO:0004534">
    <property type="term" value="F:5'-3' RNA exonuclease activity"/>
    <property type="evidence" value="ECO:0007669"/>
    <property type="project" value="TreeGrafter"/>
</dbReference>
<proteinExistence type="predicted"/>
<dbReference type="Gene3D" id="3.20.20.140">
    <property type="entry name" value="Metal-dependent hydrolases"/>
    <property type="match status" value="1"/>
</dbReference>
<dbReference type="CDD" id="cd07432">
    <property type="entry name" value="PHP_HisPPase"/>
    <property type="match status" value="1"/>
</dbReference>
<dbReference type="SUPFAM" id="SSF89550">
    <property type="entry name" value="PHP domain-like"/>
    <property type="match status" value="1"/>
</dbReference>
<organism evidence="2 3">
    <name type="scientific">Candidatus Nealsonbacteria bacterium CG10_big_fil_rev_8_21_14_0_10_37_25</name>
    <dbReference type="NCBI Taxonomy" id="1974711"/>
    <lineage>
        <taxon>Bacteria</taxon>
        <taxon>Candidatus Nealsoniibacteriota</taxon>
    </lineage>
</organism>